<comment type="caution">
    <text evidence="3">The sequence shown here is derived from an EMBL/GenBank/DDBJ whole genome shotgun (WGS) entry which is preliminary data.</text>
</comment>
<dbReference type="Gene3D" id="3.40.30.10">
    <property type="entry name" value="Glutaredoxin"/>
    <property type="match status" value="1"/>
</dbReference>
<dbReference type="InterPro" id="IPR003782">
    <property type="entry name" value="SCO1/SenC"/>
</dbReference>
<comment type="similarity">
    <text evidence="1">Belongs to the SCO1/2 family.</text>
</comment>
<sequence>MLVQATSSAHPGSITVAKIGLQTDHDQHTLDAGFASAASHGQGAWKGFSTAAINRAGEEAKQYPAGFALAGLAAGGLLYYLTQQGQRSNATHEIPESGRVQVSPSGHPAHPPEERAPSEGPIRLQPFELQTHTGEKFTQDSLLGNYAVLAFGGIKDSERTQTQLARLTDLVQKSDHKSNMHFLNPVLITTDADEAIQLHDYMDQNKDAHVRTIAVHGPDSMKLQDIARVFAKYASAEGGRAYPTGNA</sequence>
<protein>
    <submittedName>
        <fullName evidence="3">Uncharacterized protein</fullName>
    </submittedName>
</protein>
<accession>A0AAW1PGN5</accession>
<reference evidence="3 4" key="1">
    <citation type="journal article" date="2024" name="Nat. Commun.">
        <title>Phylogenomics reveals the evolutionary origins of lichenization in chlorophyte algae.</title>
        <authorList>
            <person name="Puginier C."/>
            <person name="Libourel C."/>
            <person name="Otte J."/>
            <person name="Skaloud P."/>
            <person name="Haon M."/>
            <person name="Grisel S."/>
            <person name="Petersen M."/>
            <person name="Berrin J.G."/>
            <person name="Delaux P.M."/>
            <person name="Dal Grande F."/>
            <person name="Keller J."/>
        </authorList>
    </citation>
    <scope>NUCLEOTIDE SEQUENCE [LARGE SCALE GENOMIC DNA]</scope>
    <source>
        <strain evidence="3 4">SAG 2043</strain>
    </source>
</reference>
<evidence type="ECO:0000256" key="1">
    <source>
        <dbReference type="ARBA" id="ARBA00010996"/>
    </source>
</evidence>
<proteinExistence type="inferred from homology"/>
<organism evidence="3 4">
    <name type="scientific">[Myrmecia] bisecta</name>
    <dbReference type="NCBI Taxonomy" id="41462"/>
    <lineage>
        <taxon>Eukaryota</taxon>
        <taxon>Viridiplantae</taxon>
        <taxon>Chlorophyta</taxon>
        <taxon>core chlorophytes</taxon>
        <taxon>Trebouxiophyceae</taxon>
        <taxon>Trebouxiales</taxon>
        <taxon>Trebouxiaceae</taxon>
        <taxon>Myrmecia</taxon>
    </lineage>
</organism>
<evidence type="ECO:0000256" key="2">
    <source>
        <dbReference type="SAM" id="MobiDB-lite"/>
    </source>
</evidence>
<dbReference type="Proteomes" id="UP001489004">
    <property type="component" value="Unassembled WGS sequence"/>
</dbReference>
<dbReference type="SUPFAM" id="SSF52833">
    <property type="entry name" value="Thioredoxin-like"/>
    <property type="match status" value="1"/>
</dbReference>
<gene>
    <name evidence="3" type="ORF">WJX72_011197</name>
</gene>
<dbReference type="InterPro" id="IPR036249">
    <property type="entry name" value="Thioredoxin-like_sf"/>
</dbReference>
<name>A0AAW1PGN5_9CHLO</name>
<evidence type="ECO:0000313" key="4">
    <source>
        <dbReference type="Proteomes" id="UP001489004"/>
    </source>
</evidence>
<dbReference type="EMBL" id="JALJOR010000013">
    <property type="protein sequence ID" value="KAK9807029.1"/>
    <property type="molecule type" value="Genomic_DNA"/>
</dbReference>
<dbReference type="AlphaFoldDB" id="A0AAW1PGN5"/>
<feature type="region of interest" description="Disordered" evidence="2">
    <location>
        <begin position="89"/>
        <end position="120"/>
    </location>
</feature>
<evidence type="ECO:0000313" key="3">
    <source>
        <dbReference type="EMBL" id="KAK9807029.1"/>
    </source>
</evidence>
<dbReference type="Pfam" id="PF02630">
    <property type="entry name" value="SCO1-SenC"/>
    <property type="match status" value="1"/>
</dbReference>
<keyword evidence="4" id="KW-1185">Reference proteome</keyword>